<accession>A0AAW1V288</accession>
<evidence type="ECO:0000313" key="1">
    <source>
        <dbReference type="EMBL" id="KAK9887136.1"/>
    </source>
</evidence>
<sequence length="96" mass="10916">MVKAMAENCCKNVVDFRYLPLVDEERRRRSSTVCTCHPNCPSANLHRRFWEQNPTPRVAVAFLTFRPLASHSAATQYHGSLLGESFLGHVDIQTNN</sequence>
<protein>
    <submittedName>
        <fullName evidence="1">Uncharacterized protein</fullName>
    </submittedName>
</protein>
<name>A0AAW1V288_9CUCU</name>
<dbReference type="EMBL" id="JARQZJ010000105">
    <property type="protein sequence ID" value="KAK9887136.1"/>
    <property type="molecule type" value="Genomic_DNA"/>
</dbReference>
<gene>
    <name evidence="1" type="ORF">WA026_020582</name>
</gene>
<comment type="caution">
    <text evidence="1">The sequence shown here is derived from an EMBL/GenBank/DDBJ whole genome shotgun (WGS) entry which is preliminary data.</text>
</comment>
<dbReference type="Proteomes" id="UP001431783">
    <property type="component" value="Unassembled WGS sequence"/>
</dbReference>
<organism evidence="1 2">
    <name type="scientific">Henosepilachna vigintioctopunctata</name>
    <dbReference type="NCBI Taxonomy" id="420089"/>
    <lineage>
        <taxon>Eukaryota</taxon>
        <taxon>Metazoa</taxon>
        <taxon>Ecdysozoa</taxon>
        <taxon>Arthropoda</taxon>
        <taxon>Hexapoda</taxon>
        <taxon>Insecta</taxon>
        <taxon>Pterygota</taxon>
        <taxon>Neoptera</taxon>
        <taxon>Endopterygota</taxon>
        <taxon>Coleoptera</taxon>
        <taxon>Polyphaga</taxon>
        <taxon>Cucujiformia</taxon>
        <taxon>Coccinelloidea</taxon>
        <taxon>Coccinellidae</taxon>
        <taxon>Epilachninae</taxon>
        <taxon>Epilachnini</taxon>
        <taxon>Henosepilachna</taxon>
    </lineage>
</organism>
<proteinExistence type="predicted"/>
<reference evidence="1 2" key="1">
    <citation type="submission" date="2023-03" db="EMBL/GenBank/DDBJ databases">
        <title>Genome insight into feeding habits of ladybird beetles.</title>
        <authorList>
            <person name="Li H.-S."/>
            <person name="Huang Y.-H."/>
            <person name="Pang H."/>
        </authorList>
    </citation>
    <scope>NUCLEOTIDE SEQUENCE [LARGE SCALE GENOMIC DNA]</scope>
    <source>
        <strain evidence="1">SYSU_2023b</strain>
        <tissue evidence="1">Whole body</tissue>
    </source>
</reference>
<keyword evidence="2" id="KW-1185">Reference proteome</keyword>
<dbReference type="AlphaFoldDB" id="A0AAW1V288"/>
<evidence type="ECO:0000313" key="2">
    <source>
        <dbReference type="Proteomes" id="UP001431783"/>
    </source>
</evidence>